<sequence>MGAEMPSIAEAPGELAPERVLAVVRVFDRLIAGSASLDDVLAAAAREGECLAGMSTADGRNHRAVDGTGEWSATRPEERRGALLADGTEVWVAGCCLPEAHVELVVERLWVAAGVALRQARDPRPVIDPTTALEVVLSASADEVERARALRVLELSPARQVVVAAYDGPPSTDADLLSALPAETVLRAGRIGSRLALVLAGPPDSELPIPRRGRMGFGSAYDWHELPRAWHQARVALRYALRSSHGGPQRAFTEATIVDFADLGAWAILAEHLPVERLRLAYHPDVAALDRLVEQAGGDDMRCTLETVAATGSIRQAAAVLHLHHNSVAHRVARAEAELGFQIGVPYGRSRLLVALIIQRLRDNV</sequence>
<protein>
    <submittedName>
        <fullName evidence="2">Helix-turn-helix domain-containing protein</fullName>
    </submittedName>
</protein>
<evidence type="ECO:0000259" key="1">
    <source>
        <dbReference type="Pfam" id="PF13556"/>
    </source>
</evidence>
<evidence type="ECO:0000313" key="2">
    <source>
        <dbReference type="EMBL" id="MBC2865002.1"/>
    </source>
</evidence>
<evidence type="ECO:0000313" key="3">
    <source>
        <dbReference type="Proteomes" id="UP000517694"/>
    </source>
</evidence>
<dbReference type="Gene3D" id="1.10.10.2840">
    <property type="entry name" value="PucR C-terminal helix-turn-helix domain"/>
    <property type="match status" value="1"/>
</dbReference>
<keyword evidence="3" id="KW-1185">Reference proteome</keyword>
<dbReference type="RefSeq" id="WP_185947042.1">
    <property type="nucleotide sequence ID" value="NZ_JACMHY010000002.1"/>
</dbReference>
<gene>
    <name evidence="2" type="ORF">H1R13_08300</name>
</gene>
<organism evidence="2 3">
    <name type="scientific">Streptomyces mexicanus</name>
    <dbReference type="NCBI Taxonomy" id="178566"/>
    <lineage>
        <taxon>Bacteria</taxon>
        <taxon>Bacillati</taxon>
        <taxon>Actinomycetota</taxon>
        <taxon>Actinomycetes</taxon>
        <taxon>Kitasatosporales</taxon>
        <taxon>Streptomycetaceae</taxon>
        <taxon>Streptomyces</taxon>
    </lineage>
</organism>
<dbReference type="InterPro" id="IPR042070">
    <property type="entry name" value="PucR_C-HTH_sf"/>
</dbReference>
<dbReference type="Pfam" id="PF13556">
    <property type="entry name" value="HTH_30"/>
    <property type="match status" value="1"/>
</dbReference>
<accession>A0A7X1HXI0</accession>
<dbReference type="AlphaFoldDB" id="A0A7X1HXI0"/>
<feature type="domain" description="PucR C-terminal helix-turn-helix" evidence="1">
    <location>
        <begin position="304"/>
        <end position="357"/>
    </location>
</feature>
<comment type="caution">
    <text evidence="2">The sequence shown here is derived from an EMBL/GenBank/DDBJ whole genome shotgun (WGS) entry which is preliminary data.</text>
</comment>
<dbReference type="InterPro" id="IPR025736">
    <property type="entry name" value="PucR_C-HTH_dom"/>
</dbReference>
<dbReference type="Proteomes" id="UP000517694">
    <property type="component" value="Unassembled WGS sequence"/>
</dbReference>
<dbReference type="EMBL" id="JACMHY010000002">
    <property type="protein sequence ID" value="MBC2865002.1"/>
    <property type="molecule type" value="Genomic_DNA"/>
</dbReference>
<proteinExistence type="predicted"/>
<reference evidence="2 3" key="1">
    <citation type="submission" date="2020-08" db="EMBL/GenBank/DDBJ databases">
        <title>Whole-Genome Sequence of French Clinical Streptomyces mexicanus Strain Q0842.</title>
        <authorList>
            <person name="Boxberger M."/>
            <person name="La Scola B."/>
        </authorList>
    </citation>
    <scope>NUCLEOTIDE SEQUENCE [LARGE SCALE GENOMIC DNA]</scope>
    <source>
        <strain evidence="2 3">Marseille-Q0842</strain>
    </source>
</reference>
<name>A0A7X1HXI0_9ACTN</name>